<comment type="caution">
    <text evidence="2">The sequence shown here is derived from an EMBL/GenBank/DDBJ whole genome shotgun (WGS) entry which is preliminary data.</text>
</comment>
<feature type="transmembrane region" description="Helical" evidence="1">
    <location>
        <begin position="94"/>
        <end position="118"/>
    </location>
</feature>
<evidence type="ECO:0000313" key="2">
    <source>
        <dbReference type="EMBL" id="EAW32175.1"/>
    </source>
</evidence>
<organism evidence="2 3">
    <name type="scientific">marine gamma proteobacterium HTCC2143</name>
    <dbReference type="NCBI Taxonomy" id="247633"/>
    <lineage>
        <taxon>Bacteria</taxon>
        <taxon>Pseudomonadati</taxon>
        <taxon>Pseudomonadota</taxon>
        <taxon>Gammaproteobacteria</taxon>
        <taxon>Cellvibrionales</taxon>
        <taxon>Spongiibacteraceae</taxon>
        <taxon>BD1-7 clade</taxon>
    </lineage>
</organism>
<name>A0Y7S1_9GAMM</name>
<sequence length="465" mass="51827">MRLIQCEYLRLEEETGVIRAGSKEIERQLQQLPAEQAIVERANRLLSITEKNSLQAPSRHYRQLSIALLGFFGILGGLATVEVFSGVEQASANFFWILLALLGVNAISMFIWLLLIGWPNSADQNDSWLMSIQAWLSRKSSQDTSALRAWQQAISTTGGQQWHLSVISHGLWLAFLSGTLVMAWLLLSMRQFDFVWETTILSGDAFVSISQWLATLPSLLGIQLPTASHVMVSRVGESPQDPDELRILWSNLLLSSLAIYGLLPRAVALLFAIFARRHHWNNVLPDVSTPYYYQLKMRLSPDTVAEGIVDDDAETCHQTHNFSASNTATIAKLQQLDDVCLAGLEYDGEWPPALSAIGLDDLAPIMFSVNAIDRSSREQLLSEAGNNSIRNIVLIARFEAAPDRGIIRLIRQLNSKPATLWLLLIQHRSQQTSQQWHDWLSAATDAQLPQQQVGRLNIGIGNDGA</sequence>
<dbReference type="Pfam" id="PF11067">
    <property type="entry name" value="DUF2868"/>
    <property type="match status" value="1"/>
</dbReference>
<keyword evidence="1" id="KW-1133">Transmembrane helix</keyword>
<dbReference type="AlphaFoldDB" id="A0Y7S1"/>
<evidence type="ECO:0000256" key="1">
    <source>
        <dbReference type="SAM" id="Phobius"/>
    </source>
</evidence>
<dbReference type="Proteomes" id="UP000004931">
    <property type="component" value="Unassembled WGS sequence"/>
</dbReference>
<dbReference type="STRING" id="247633.GP2143_13006"/>
<keyword evidence="1" id="KW-0812">Transmembrane</keyword>
<protein>
    <recommendedName>
        <fullName evidence="4">DUF2868 domain-containing protein</fullName>
    </recommendedName>
</protein>
<accession>A0Y7S1</accession>
<proteinExistence type="predicted"/>
<evidence type="ECO:0008006" key="4">
    <source>
        <dbReference type="Google" id="ProtNLM"/>
    </source>
</evidence>
<feature type="transmembrane region" description="Helical" evidence="1">
    <location>
        <begin position="166"/>
        <end position="187"/>
    </location>
</feature>
<dbReference type="InterPro" id="IPR021296">
    <property type="entry name" value="DUF2868"/>
</dbReference>
<gene>
    <name evidence="2" type="ORF">GP2143_13006</name>
</gene>
<evidence type="ECO:0000313" key="3">
    <source>
        <dbReference type="Proteomes" id="UP000004931"/>
    </source>
</evidence>
<reference evidence="2 3" key="1">
    <citation type="journal article" date="2010" name="J. Bacteriol.">
        <title>Genome sequence of the oligotrophic marine Gammaproteobacterium HTCC2143, isolated from the Oregon Coast.</title>
        <authorList>
            <person name="Oh H.M."/>
            <person name="Kang I."/>
            <person name="Ferriera S."/>
            <person name="Giovannoni S.J."/>
            <person name="Cho J.C."/>
        </authorList>
    </citation>
    <scope>NUCLEOTIDE SEQUENCE [LARGE SCALE GENOMIC DNA]</scope>
    <source>
        <strain evidence="2 3">HTCC2143</strain>
    </source>
</reference>
<keyword evidence="3" id="KW-1185">Reference proteome</keyword>
<feature type="transmembrane region" description="Helical" evidence="1">
    <location>
        <begin position="252"/>
        <end position="275"/>
    </location>
</feature>
<feature type="transmembrane region" description="Helical" evidence="1">
    <location>
        <begin position="64"/>
        <end position="87"/>
    </location>
</feature>
<keyword evidence="1" id="KW-0472">Membrane</keyword>
<dbReference type="eggNOG" id="ENOG502Z9E3">
    <property type="taxonomic scope" value="Bacteria"/>
</dbReference>
<dbReference type="EMBL" id="AAVT01000001">
    <property type="protein sequence ID" value="EAW32175.1"/>
    <property type="molecule type" value="Genomic_DNA"/>
</dbReference>